<feature type="transmembrane region" description="Helical" evidence="1">
    <location>
        <begin position="44"/>
        <end position="66"/>
    </location>
</feature>
<feature type="transmembrane region" description="Helical" evidence="1">
    <location>
        <begin position="73"/>
        <end position="92"/>
    </location>
</feature>
<dbReference type="RefSeq" id="WP_115830501.1">
    <property type="nucleotide sequence ID" value="NZ_QNUL01000005.1"/>
</dbReference>
<keyword evidence="1" id="KW-0812">Transmembrane</keyword>
<dbReference type="EMBL" id="QNUL01000005">
    <property type="protein sequence ID" value="REA62470.1"/>
    <property type="molecule type" value="Genomic_DNA"/>
</dbReference>
<evidence type="ECO:0000313" key="2">
    <source>
        <dbReference type="EMBL" id="REA62470.1"/>
    </source>
</evidence>
<keyword evidence="1" id="KW-0472">Membrane</keyword>
<dbReference type="GO" id="GO:0016020">
    <property type="term" value="C:membrane"/>
    <property type="evidence" value="ECO:0007669"/>
    <property type="project" value="InterPro"/>
</dbReference>
<feature type="transmembrane region" description="Helical" evidence="1">
    <location>
        <begin position="98"/>
        <end position="120"/>
    </location>
</feature>
<evidence type="ECO:0000256" key="1">
    <source>
        <dbReference type="SAM" id="Phobius"/>
    </source>
</evidence>
<feature type="transmembrane region" description="Helical" evidence="1">
    <location>
        <begin position="12"/>
        <end position="32"/>
    </location>
</feature>
<dbReference type="GO" id="GO:0015097">
    <property type="term" value="F:mercury ion transmembrane transporter activity"/>
    <property type="evidence" value="ECO:0007669"/>
    <property type="project" value="InterPro"/>
</dbReference>
<accession>A0A3D8YDB2</accession>
<dbReference type="InterPro" id="IPR004891">
    <property type="entry name" value="Mercury-R_MerC"/>
</dbReference>
<dbReference type="Proteomes" id="UP000256373">
    <property type="component" value="Unassembled WGS sequence"/>
</dbReference>
<comment type="caution">
    <text evidence="2">The sequence shown here is derived from an EMBL/GenBank/DDBJ whole genome shotgun (WGS) entry which is preliminary data.</text>
</comment>
<sequence>MKVTHSHGKADYIGILGSVLCIIHCLLVPALAFGTTTIAHDHHVHTGLLSLDYFFIIINGAAVYFATKEHKSLPLRVLLWGALGIFAVSLLFENTHPVFTILGYVGSGLLIAGHLINLYICQIAPRLRFRAS</sequence>
<organism evidence="2 3">
    <name type="scientific">Dyadobacter luteus</name>
    <dbReference type="NCBI Taxonomy" id="2259619"/>
    <lineage>
        <taxon>Bacteria</taxon>
        <taxon>Pseudomonadati</taxon>
        <taxon>Bacteroidota</taxon>
        <taxon>Cytophagia</taxon>
        <taxon>Cytophagales</taxon>
        <taxon>Spirosomataceae</taxon>
        <taxon>Dyadobacter</taxon>
    </lineage>
</organism>
<dbReference type="AlphaFoldDB" id="A0A3D8YDB2"/>
<proteinExistence type="predicted"/>
<dbReference type="Pfam" id="PF03203">
    <property type="entry name" value="MerC"/>
    <property type="match status" value="1"/>
</dbReference>
<reference evidence="2 3" key="1">
    <citation type="submission" date="2018-07" db="EMBL/GenBank/DDBJ databases">
        <title>Dyadobacter roseus sp. nov., isolated from rose rhizosphere soil.</title>
        <authorList>
            <person name="Chen L."/>
        </authorList>
    </citation>
    <scope>NUCLEOTIDE SEQUENCE [LARGE SCALE GENOMIC DNA]</scope>
    <source>
        <strain evidence="2 3">RS19</strain>
    </source>
</reference>
<protein>
    <submittedName>
        <fullName evidence="2">MerC domain-containing protein</fullName>
    </submittedName>
</protein>
<keyword evidence="3" id="KW-1185">Reference proteome</keyword>
<dbReference type="OrthoDB" id="1274419at2"/>
<gene>
    <name evidence="2" type="ORF">DSL64_09460</name>
</gene>
<evidence type="ECO:0000313" key="3">
    <source>
        <dbReference type="Proteomes" id="UP000256373"/>
    </source>
</evidence>
<keyword evidence="1" id="KW-1133">Transmembrane helix</keyword>
<name>A0A3D8YDB2_9BACT</name>